<dbReference type="InterPro" id="IPR013149">
    <property type="entry name" value="ADH-like_C"/>
</dbReference>
<sequence>MKAWLLKDFGLDNLELGEVPVPSPQPGELLIKVGAVSLNFRDKAIVDGIYEPHLVPKNLIPVSDAAGTVVAVGEGVTRFQVGDRVNSHLYSRWIDGEPGPDEPAWCIGMPLPGGLAEFMIIHENSAVRAPASMSDEEASTLPIAALTAWYSLMDVGRLQPGQTVLVQGTGGVSIFAAQIAAAHGARVIATSSSDANLAKVKALGVSEGVNYRTHPDWEQEVSKLTGGKGVDVTIDVAGGDGLNKSVLATKAAGVIAQVGFLTGQTTRLQLMPLIFRQTTIRGIAVAPRTAFDRMNPFLDLHGIKPVIDKVYSFDEAVQAFQHLARGPFGKIVIKIAG</sequence>
<dbReference type="InterPro" id="IPR052711">
    <property type="entry name" value="Zinc_ADH-like"/>
</dbReference>
<evidence type="ECO:0000313" key="2">
    <source>
        <dbReference type="EMBL" id="WEF32326.1"/>
    </source>
</evidence>
<proteinExistence type="predicted"/>
<dbReference type="InterPro" id="IPR036291">
    <property type="entry name" value="NAD(P)-bd_dom_sf"/>
</dbReference>
<reference evidence="2 3" key="1">
    <citation type="submission" date="2023-02" db="EMBL/GenBank/DDBJ databases">
        <title>Gemone sequence of Telluria chitinolytica ACM 3522T.</title>
        <authorList>
            <person name="Frediansyah A."/>
            <person name="Miess H."/>
            <person name="Gross H."/>
        </authorList>
    </citation>
    <scope>NUCLEOTIDE SEQUENCE [LARGE SCALE GENOMIC DNA]</scope>
    <source>
        <strain evidence="2 3">ACM 3522</strain>
    </source>
</reference>
<keyword evidence="3" id="KW-1185">Reference proteome</keyword>
<dbReference type="SUPFAM" id="SSF50129">
    <property type="entry name" value="GroES-like"/>
    <property type="match status" value="1"/>
</dbReference>
<feature type="domain" description="Enoyl reductase (ER)" evidence="1">
    <location>
        <begin position="10"/>
        <end position="333"/>
    </location>
</feature>
<dbReference type="Gene3D" id="3.40.50.720">
    <property type="entry name" value="NAD(P)-binding Rossmann-like Domain"/>
    <property type="match status" value="1"/>
</dbReference>
<dbReference type="PANTHER" id="PTHR45033">
    <property type="match status" value="1"/>
</dbReference>
<dbReference type="InterPro" id="IPR020843">
    <property type="entry name" value="ER"/>
</dbReference>
<evidence type="ECO:0000259" key="1">
    <source>
        <dbReference type="SMART" id="SM00829"/>
    </source>
</evidence>
<dbReference type="Pfam" id="PF00107">
    <property type="entry name" value="ADH_zinc_N"/>
    <property type="match status" value="1"/>
</dbReference>
<protein>
    <submittedName>
        <fullName evidence="2">NAD(P)-dependent alcohol dehydrogenase</fullName>
    </submittedName>
</protein>
<dbReference type="SUPFAM" id="SSF51735">
    <property type="entry name" value="NAD(P)-binding Rossmann-fold domains"/>
    <property type="match status" value="1"/>
</dbReference>
<dbReference type="RefSeq" id="WP_277415079.1">
    <property type="nucleotide sequence ID" value="NZ_CP119083.1"/>
</dbReference>
<dbReference type="InterPro" id="IPR011032">
    <property type="entry name" value="GroES-like_sf"/>
</dbReference>
<name>A0ABY8B8R6_9BURK</name>
<dbReference type="SMART" id="SM00829">
    <property type="entry name" value="PKS_ER"/>
    <property type="match status" value="1"/>
</dbReference>
<dbReference type="PANTHER" id="PTHR45033:SF2">
    <property type="entry name" value="ZINC-TYPE ALCOHOL DEHYDROGENASE-LIKE PROTEIN C1773.06C"/>
    <property type="match status" value="1"/>
</dbReference>
<evidence type="ECO:0000313" key="3">
    <source>
        <dbReference type="Proteomes" id="UP001216510"/>
    </source>
</evidence>
<gene>
    <name evidence="2" type="ORF">PX653_23375</name>
</gene>
<dbReference type="Proteomes" id="UP001216510">
    <property type="component" value="Chromosome"/>
</dbReference>
<dbReference type="Gene3D" id="3.90.180.10">
    <property type="entry name" value="Medium-chain alcohol dehydrogenases, catalytic domain"/>
    <property type="match status" value="1"/>
</dbReference>
<accession>A0ABY8B8R6</accession>
<dbReference type="CDD" id="cd08276">
    <property type="entry name" value="MDR7"/>
    <property type="match status" value="1"/>
</dbReference>
<dbReference type="EMBL" id="CP119083">
    <property type="protein sequence ID" value="WEF32326.1"/>
    <property type="molecule type" value="Genomic_DNA"/>
</dbReference>
<organism evidence="2 3">
    <name type="scientific">Pseudoduganella chitinolytica</name>
    <dbReference type="NCBI Taxonomy" id="34070"/>
    <lineage>
        <taxon>Bacteria</taxon>
        <taxon>Pseudomonadati</taxon>
        <taxon>Pseudomonadota</taxon>
        <taxon>Betaproteobacteria</taxon>
        <taxon>Burkholderiales</taxon>
        <taxon>Oxalobacteraceae</taxon>
        <taxon>Telluria group</taxon>
        <taxon>Pseudoduganella</taxon>
    </lineage>
</organism>
<dbReference type="InterPro" id="IPR013154">
    <property type="entry name" value="ADH-like_N"/>
</dbReference>
<dbReference type="Pfam" id="PF08240">
    <property type="entry name" value="ADH_N"/>
    <property type="match status" value="1"/>
</dbReference>